<comment type="caution">
    <text evidence="1">The sequence shown here is derived from an EMBL/GenBank/DDBJ whole genome shotgun (WGS) entry which is preliminary data.</text>
</comment>
<dbReference type="EMBL" id="VRSW01000005">
    <property type="protein sequence ID" value="TXK03080.1"/>
    <property type="molecule type" value="Genomic_DNA"/>
</dbReference>
<proteinExistence type="predicted"/>
<keyword evidence="2" id="KW-1185">Reference proteome</keyword>
<evidence type="ECO:0000313" key="2">
    <source>
        <dbReference type="Proteomes" id="UP000321196"/>
    </source>
</evidence>
<gene>
    <name evidence="1" type="ORF">FVP60_12355</name>
</gene>
<accession>A0A5C8HN16</accession>
<protein>
    <submittedName>
        <fullName evidence="1">Uncharacterized protein</fullName>
    </submittedName>
</protein>
<dbReference type="AlphaFoldDB" id="A0A5C8HN16"/>
<evidence type="ECO:0000313" key="1">
    <source>
        <dbReference type="EMBL" id="TXK03080.1"/>
    </source>
</evidence>
<reference evidence="1 2" key="1">
    <citation type="submission" date="2019-08" db="EMBL/GenBank/DDBJ databases">
        <authorList>
            <person name="Dong K."/>
        </authorList>
    </citation>
    <scope>NUCLEOTIDE SEQUENCE [LARGE SCALE GENOMIC DNA]</scope>
    <source>
        <strain evidence="1 2">M4-8</strain>
    </source>
</reference>
<dbReference type="Proteomes" id="UP000321196">
    <property type="component" value="Unassembled WGS sequence"/>
</dbReference>
<organism evidence="1 2">
    <name type="scientific">Microbacterium mitrae</name>
    <dbReference type="NCBI Taxonomy" id="664640"/>
    <lineage>
        <taxon>Bacteria</taxon>
        <taxon>Bacillati</taxon>
        <taxon>Actinomycetota</taxon>
        <taxon>Actinomycetes</taxon>
        <taxon>Micrococcales</taxon>
        <taxon>Microbacteriaceae</taxon>
        <taxon>Microbacterium</taxon>
    </lineage>
</organism>
<sequence length="89" mass="9058">MLVLFLMSALISAQGQQILLQDAAADAARLIARNDDIARAEASIDAAVAGAQMNIVADETLVCVTASATVTVMVPLTLSARSCALAGGR</sequence>
<name>A0A5C8HN16_9MICO</name>